<keyword evidence="5" id="KW-1185">Reference proteome</keyword>
<feature type="chain" id="PRO_5026118453" evidence="2">
    <location>
        <begin position="25"/>
        <end position="1195"/>
    </location>
</feature>
<feature type="coiled-coil region" evidence="1">
    <location>
        <begin position="103"/>
        <end position="146"/>
    </location>
</feature>
<keyword evidence="1" id="KW-0175">Coiled coil</keyword>
<dbReference type="SUPFAM" id="SSF90257">
    <property type="entry name" value="Myosin rod fragments"/>
    <property type="match status" value="1"/>
</dbReference>
<accession>A0A6G1Q9G0</accession>
<reference evidence="4 5" key="1">
    <citation type="submission" date="2019-02" db="EMBL/GenBank/DDBJ databases">
        <title>Opniocepnalus argus genome.</title>
        <authorList>
            <person name="Zhou C."/>
            <person name="Xiao S."/>
        </authorList>
    </citation>
    <scope>NUCLEOTIDE SEQUENCE [LARGE SCALE GENOMIC DNA]</scope>
    <source>
        <strain evidence="4">OARG1902GOOAL</strain>
        <tissue evidence="4">Muscle</tissue>
    </source>
</reference>
<dbReference type="Proteomes" id="UP000503349">
    <property type="component" value="Chromosome 14"/>
</dbReference>
<dbReference type="InterPro" id="IPR043136">
    <property type="entry name" value="B30.2/SPRY_sf"/>
</dbReference>
<dbReference type="SMART" id="SM00449">
    <property type="entry name" value="SPRY"/>
    <property type="match status" value="1"/>
</dbReference>
<evidence type="ECO:0000256" key="2">
    <source>
        <dbReference type="SAM" id="SignalP"/>
    </source>
</evidence>
<keyword evidence="2" id="KW-0732">Signal</keyword>
<dbReference type="EMBL" id="CM015725">
    <property type="protein sequence ID" value="KAF3698963.1"/>
    <property type="molecule type" value="Genomic_DNA"/>
</dbReference>
<dbReference type="InterPro" id="IPR050143">
    <property type="entry name" value="TRIM/RBCC"/>
</dbReference>
<dbReference type="PRINTS" id="PR01407">
    <property type="entry name" value="BUTYPHLNCDUF"/>
</dbReference>
<feature type="signal peptide" evidence="2">
    <location>
        <begin position="1"/>
        <end position="24"/>
    </location>
</feature>
<dbReference type="InterPro" id="IPR003877">
    <property type="entry name" value="SPRY_dom"/>
</dbReference>
<evidence type="ECO:0000256" key="1">
    <source>
        <dbReference type="SAM" id="Coils"/>
    </source>
</evidence>
<sequence length="1195" mass="137399">MAGGSQFIWIPLLLLCVLQTFENAHVHYTSTRPEVDSEVGNTLSKMPITLPNGYIPKNVNVTSISIKTCTVLELLSVHTKIAAIQRLISVHIEKSKTNAADYQRQWRQKADLLKKKILELNRDENNKELTKEILILQALLVLLQAKEKEFAIAQAEISVSSESFDDMTSCSVTELKRKLKIMTEKYSGVEEIYDQAKIEFEQNIAELNRTGGHTPALKDPDRISELKRKLEKTQEELNSKNADIQRMIANPQIFLTIIGLQNKIWDLQKNATNGTINKTVKELQARLDGLISEIDNNGDDNTKLMLKIITVQSQVEQLQRQLSELHILQSSQVIEFRNDLTTKQTELQKYIDELNEKNQTNSRLILKVTQLHSQLRNLEEERHMDNETSSLTISQLRKELRSRMVERTRDQAEMKVLKALLQANERKHAISQAKVLELQKKLQLKSEECSGLAGRYEQINTEFEQRIAELNRTGDSKAALVLKVMNLHDELMNRRDLILTTKDPEMKSILTIIELQNEIRDLQKTDTDGTKRNRVEELYNRVHGFISEIDDGDNETLKLTLKILTLQSQIEQLKKHFSNDKLVNATQVTELKNDLASKKNELQKYINDLDRENKTNANLILTITSLKNQLRNLQLENQDENEAVSATITKLREQLRTKEEEHFQDQAEIKGLQNELDDKMHELLSKTDTVTSLELQKVIYEKNNELANKTEELKARSSQAQRLLQIITLQTQIEKLSIEAINDTDYEKIVVLQGYMSDLIGGIQDENDENTKLMFQILAQQDEIARLKKQEETQTNAQLKKIGAAQIMELHWKIQPLEDEISYLEQTNAENVAELQTKLSLTKRQLQDSELRLKDLDTKNFNSNLKQEVENLKTCCIETNDCGDVHRQLQQSQEDADRLQQQLQDKDTHLNQMQEELVEQARVTETLQSDYSNLERQFQQSQDMVDNLQKQLLEKDASLNQLKQELEERTTENNKLEEDYNNLQNEKNKLEESLQDLQNKLSDVEDPTIHTRKIVFDPNTAHPRIALSADNTEMSTRVEAQNVPDYPGRFDVDLAVLGTTGYSSGRQYWEVSVVGKRCYHLGMTSESAQRKGSISYSPANGYWTIILNKQGQFKAADRRAVTIQVQVQPLSLGILLDYKRGQISFYDAGSRSLLYSFVGQTFTDKIYPFVNFCVEDVANPTPIVLLTPDSVDWIK</sequence>
<dbReference type="SUPFAM" id="SSF49899">
    <property type="entry name" value="Concanavalin A-like lectins/glucanases"/>
    <property type="match status" value="1"/>
</dbReference>
<feature type="coiled-coil region" evidence="1">
    <location>
        <begin position="832"/>
        <end position="1007"/>
    </location>
</feature>
<dbReference type="InterPro" id="IPR006574">
    <property type="entry name" value="PRY"/>
</dbReference>
<dbReference type="Gene3D" id="2.60.120.920">
    <property type="match status" value="1"/>
</dbReference>
<dbReference type="CDD" id="cd13733">
    <property type="entry name" value="SPRY_PRY_C-I_1"/>
    <property type="match status" value="1"/>
</dbReference>
<dbReference type="FunFam" id="2.60.120.920:FF:000004">
    <property type="entry name" value="Butyrophilin subfamily 1 member A1"/>
    <property type="match status" value="1"/>
</dbReference>
<dbReference type="Pfam" id="PF00622">
    <property type="entry name" value="SPRY"/>
    <property type="match status" value="1"/>
</dbReference>
<dbReference type="InterPro" id="IPR013320">
    <property type="entry name" value="ConA-like_dom_sf"/>
</dbReference>
<dbReference type="SMART" id="SM00589">
    <property type="entry name" value="PRY"/>
    <property type="match status" value="1"/>
</dbReference>
<feature type="domain" description="B30.2/SPRY" evidence="3">
    <location>
        <begin position="994"/>
        <end position="1190"/>
    </location>
</feature>
<evidence type="ECO:0000313" key="5">
    <source>
        <dbReference type="Proteomes" id="UP000503349"/>
    </source>
</evidence>
<name>A0A6G1Q9G0_CHAAH</name>
<evidence type="ECO:0000313" key="4">
    <source>
        <dbReference type="EMBL" id="KAF3698963.1"/>
    </source>
</evidence>
<dbReference type="Pfam" id="PF13765">
    <property type="entry name" value="PRY"/>
    <property type="match status" value="1"/>
</dbReference>
<feature type="coiled-coil region" evidence="1">
    <location>
        <begin position="301"/>
        <end position="381"/>
    </location>
</feature>
<feature type="coiled-coil region" evidence="1">
    <location>
        <begin position="588"/>
        <end position="675"/>
    </location>
</feature>
<reference evidence="5" key="2">
    <citation type="submission" date="2019-02" db="EMBL/GenBank/DDBJ databases">
        <title>Opniocepnalus argus Var Kimnra genome.</title>
        <authorList>
            <person name="Zhou C."/>
            <person name="Xiao S."/>
        </authorList>
    </citation>
    <scope>NUCLEOTIDE SEQUENCE [LARGE SCALE GENOMIC DNA]</scope>
</reference>
<dbReference type="AlphaFoldDB" id="A0A6G1Q9G0"/>
<feature type="coiled-coil region" evidence="1">
    <location>
        <begin position="223"/>
        <end position="250"/>
    </location>
</feature>
<dbReference type="PROSITE" id="PS50188">
    <property type="entry name" value="B302_SPRY"/>
    <property type="match status" value="1"/>
</dbReference>
<protein>
    <submittedName>
        <fullName evidence="4">Zinc-binding protein A33</fullName>
    </submittedName>
</protein>
<proteinExistence type="predicted"/>
<dbReference type="InterPro" id="IPR003879">
    <property type="entry name" value="Butyrophylin_SPRY"/>
</dbReference>
<dbReference type="InterPro" id="IPR001870">
    <property type="entry name" value="B30.2/SPRY"/>
</dbReference>
<organism evidence="4 5">
    <name type="scientific">Channa argus</name>
    <name type="common">Northern snakehead</name>
    <name type="synonym">Ophicephalus argus</name>
    <dbReference type="NCBI Taxonomy" id="215402"/>
    <lineage>
        <taxon>Eukaryota</taxon>
        <taxon>Metazoa</taxon>
        <taxon>Chordata</taxon>
        <taxon>Craniata</taxon>
        <taxon>Vertebrata</taxon>
        <taxon>Euteleostomi</taxon>
        <taxon>Actinopterygii</taxon>
        <taxon>Neopterygii</taxon>
        <taxon>Teleostei</taxon>
        <taxon>Neoteleostei</taxon>
        <taxon>Acanthomorphata</taxon>
        <taxon>Anabantaria</taxon>
        <taxon>Anabantiformes</taxon>
        <taxon>Channoidei</taxon>
        <taxon>Channidae</taxon>
        <taxon>Channa</taxon>
    </lineage>
</organism>
<dbReference type="PANTHER" id="PTHR24103">
    <property type="entry name" value="E3 UBIQUITIN-PROTEIN LIGASE TRIM"/>
    <property type="match status" value="1"/>
</dbReference>
<gene>
    <name evidence="4" type="ORF">EXN66_Car014650</name>
</gene>
<evidence type="ECO:0000259" key="3">
    <source>
        <dbReference type="PROSITE" id="PS50188"/>
    </source>
</evidence>